<dbReference type="RefSeq" id="WP_092462435.1">
    <property type="nucleotide sequence ID" value="NZ_BJEE01000005.1"/>
</dbReference>
<dbReference type="OrthoDB" id="2148282at2"/>
<dbReference type="Proteomes" id="UP000199268">
    <property type="component" value="Unassembled WGS sequence"/>
</dbReference>
<keyword evidence="1" id="KW-0472">Membrane</keyword>
<proteinExistence type="predicted"/>
<keyword evidence="1" id="KW-0812">Transmembrane</keyword>
<keyword evidence="1" id="KW-1133">Transmembrane helix</keyword>
<protein>
    <submittedName>
        <fullName evidence="2">Uncharacterized protein</fullName>
    </submittedName>
</protein>
<reference evidence="3" key="1">
    <citation type="submission" date="2016-08" db="EMBL/GenBank/DDBJ databases">
        <authorList>
            <person name="Varghese N."/>
            <person name="Submissions Spin"/>
        </authorList>
    </citation>
    <scope>NUCLEOTIDE SEQUENCE [LARGE SCALE GENOMIC DNA]</scope>
    <source>
        <strain evidence="3">R-53094</strain>
    </source>
</reference>
<name>A0A1C4AIL6_9LACO</name>
<organism evidence="2 3">
    <name type="scientific">Weissella bombi</name>
    <dbReference type="NCBI Taxonomy" id="1505725"/>
    <lineage>
        <taxon>Bacteria</taxon>
        <taxon>Bacillati</taxon>
        <taxon>Bacillota</taxon>
        <taxon>Bacilli</taxon>
        <taxon>Lactobacillales</taxon>
        <taxon>Lactobacillaceae</taxon>
        <taxon>Weissella</taxon>
    </lineage>
</organism>
<feature type="transmembrane region" description="Helical" evidence="1">
    <location>
        <begin position="6"/>
        <end position="29"/>
    </location>
</feature>
<evidence type="ECO:0000256" key="1">
    <source>
        <dbReference type="SAM" id="Phobius"/>
    </source>
</evidence>
<sequence length="70" mass="8122">MTNAMIAFFVVFGVFICLWIVTVAIITMLENLFMNKLYRYVRGIILLIRYALIRLGGANDEEAHRIVLEK</sequence>
<evidence type="ECO:0000313" key="2">
    <source>
        <dbReference type="EMBL" id="SCB94361.1"/>
    </source>
</evidence>
<evidence type="ECO:0000313" key="3">
    <source>
        <dbReference type="Proteomes" id="UP000199268"/>
    </source>
</evidence>
<dbReference type="EMBL" id="FMAO01000005">
    <property type="protein sequence ID" value="SCB94361.1"/>
    <property type="molecule type" value="Genomic_DNA"/>
</dbReference>
<gene>
    <name evidence="2" type="ORF">GA0061074_105105</name>
</gene>
<dbReference type="STRING" id="1505725.GA0061074_105105"/>
<keyword evidence="3" id="KW-1185">Reference proteome</keyword>
<accession>A0A1C4AIL6</accession>
<dbReference type="AlphaFoldDB" id="A0A1C4AIL6"/>